<evidence type="ECO:0000256" key="1">
    <source>
        <dbReference type="SAM" id="MobiDB-lite"/>
    </source>
</evidence>
<dbReference type="OrthoDB" id="9813321at2"/>
<organism evidence="3 4">
    <name type="scientific">Limihaloglobus sulfuriphilus</name>
    <dbReference type="NCBI Taxonomy" id="1851148"/>
    <lineage>
        <taxon>Bacteria</taxon>
        <taxon>Pseudomonadati</taxon>
        <taxon>Planctomycetota</taxon>
        <taxon>Phycisphaerae</taxon>
        <taxon>Sedimentisphaerales</taxon>
        <taxon>Sedimentisphaeraceae</taxon>
        <taxon>Limihaloglobus</taxon>
    </lineage>
</organism>
<dbReference type="RefSeq" id="WP_146682223.1">
    <property type="nucleotide sequence ID" value="NZ_CP019646.1"/>
</dbReference>
<dbReference type="AlphaFoldDB" id="A0A1Q2MB66"/>
<dbReference type="PANTHER" id="PTHR34404">
    <property type="entry name" value="REGULATORY PROTEIN, FMDB FAMILY"/>
    <property type="match status" value="1"/>
</dbReference>
<accession>A0A1Q2MB66</accession>
<dbReference type="SMART" id="SM00834">
    <property type="entry name" value="CxxC_CXXC_SSSS"/>
    <property type="match status" value="1"/>
</dbReference>
<proteinExistence type="predicted"/>
<evidence type="ECO:0000259" key="2">
    <source>
        <dbReference type="SMART" id="SM00834"/>
    </source>
</evidence>
<name>A0A1Q2MB66_9BACT</name>
<feature type="region of interest" description="Disordered" evidence="1">
    <location>
        <begin position="65"/>
        <end position="109"/>
    </location>
</feature>
<gene>
    <name evidence="3" type="ORF">SMSP2_00255</name>
</gene>
<keyword evidence="4" id="KW-1185">Reference proteome</keyword>
<reference evidence="4" key="1">
    <citation type="submission" date="2017-02" db="EMBL/GenBank/DDBJ databases">
        <title>Comparative genomics and description of representatives of a novel lineage of planctomycetes thriving in anoxic sediments.</title>
        <authorList>
            <person name="Spring S."/>
            <person name="Bunk B."/>
            <person name="Sproer C."/>
        </authorList>
    </citation>
    <scope>NUCLEOTIDE SEQUENCE [LARGE SCALE GENOMIC DNA]</scope>
    <source>
        <strain evidence="4">SM-Chi-D1</strain>
    </source>
</reference>
<dbReference type="STRING" id="1851148.SMSP2_00255"/>
<dbReference type="InterPro" id="IPR013429">
    <property type="entry name" value="Regulatory_FmdB_Zinc_ribbon"/>
</dbReference>
<dbReference type="NCBIfam" id="TIGR02605">
    <property type="entry name" value="CxxC_CxxC_SSSS"/>
    <property type="match status" value="1"/>
</dbReference>
<protein>
    <submittedName>
        <fullName evidence="3">Putative regulatory protein, FmdB family</fullName>
    </submittedName>
</protein>
<dbReference type="Proteomes" id="UP000188181">
    <property type="component" value="Chromosome"/>
</dbReference>
<dbReference type="Pfam" id="PF09723">
    <property type="entry name" value="Zn_ribbon_8"/>
    <property type="match status" value="1"/>
</dbReference>
<feature type="domain" description="Putative regulatory protein FmdB zinc ribbon" evidence="2">
    <location>
        <begin position="1"/>
        <end position="42"/>
    </location>
</feature>
<evidence type="ECO:0000313" key="3">
    <source>
        <dbReference type="EMBL" id="AQQ69921.1"/>
    </source>
</evidence>
<evidence type="ECO:0000313" key="4">
    <source>
        <dbReference type="Proteomes" id="UP000188181"/>
    </source>
</evidence>
<feature type="compositionally biased region" description="Basic and acidic residues" evidence="1">
    <location>
        <begin position="78"/>
        <end position="96"/>
    </location>
</feature>
<dbReference type="EMBL" id="CP019646">
    <property type="protein sequence ID" value="AQQ69921.1"/>
    <property type="molecule type" value="Genomic_DNA"/>
</dbReference>
<dbReference type="PANTHER" id="PTHR34404:SF2">
    <property type="entry name" value="CONSERVED SERINE RICH PROTEIN"/>
    <property type="match status" value="1"/>
</dbReference>
<dbReference type="KEGG" id="pbas:SMSP2_00255"/>
<sequence length="109" mass="11764">MPTYDYMCEGCGYEFEKFQSMSASALRKCPECGKMKLKRLIGTGAGIIFKGSGFYETDYRSDSYKQAAKSENSGSESKSADTKTAAKKEPAPKPEKTATSTTAAKKDAG</sequence>